<dbReference type="Proteomes" id="UP001042704">
    <property type="component" value="Chromosome"/>
</dbReference>
<protein>
    <recommendedName>
        <fullName evidence="3">ABC transporter substrate-binding protein</fullName>
    </recommendedName>
</protein>
<dbReference type="EMBL" id="CP036172">
    <property type="protein sequence ID" value="QSZ68114.1"/>
    <property type="molecule type" value="Genomic_DNA"/>
</dbReference>
<sequence length="407" mass="43393">MANKMLAAVLAIGLAALLIVAGCVSEPETPTTPTTEGAEVGVTYSQGVGPMPMLLSTGEIDGYIAWQPFVEIATVSGIGKVASYSQDLPPQDMWKDHPCCVVVTRDDFAAEHADTVNAVSALATLSNQYVNEHQNESAEIVADWLVGKGNFTYGDVSVSSVDVLEKAIPTIKFTSEPSEKWMEGVDLFVDAQAELGYLTGSLKDTTKEDRRALIFNTQPYTEGTKMIDAGEIATPATFDKFGIGYLMSDHHASLFVAIKNWEYFEENYGIALKPKDLTQSRPEALELIVNGEKIADVTLVSGAAGPALMQLAATDNIQMAWVGAPPAISAIDKGTPIKIVQPVNTEGSGLVVAASAPVNDWPTFVDWANSRAAEGKPLKIAAPLKGSIQDVMLKFALKDSGLVVKEV</sequence>
<dbReference type="PROSITE" id="PS51257">
    <property type="entry name" value="PROKAR_LIPOPROTEIN"/>
    <property type="match status" value="1"/>
</dbReference>
<dbReference type="RefSeq" id="WP_265581049.1">
    <property type="nucleotide sequence ID" value="NZ_CP036172.1"/>
</dbReference>
<reference evidence="1" key="2">
    <citation type="submission" date="2019-02" db="EMBL/GenBank/DDBJ databases">
        <authorList>
            <person name="Chen S.-C."/>
            <person name="Chien H.-H."/>
            <person name="Lai M.-C."/>
        </authorList>
    </citation>
    <scope>NUCLEOTIDE SEQUENCE</scope>
    <source>
        <strain evidence="1">N2F9704</strain>
    </source>
</reference>
<reference evidence="1" key="1">
    <citation type="journal article" date="2001" name="Int. J. Syst. Evol. Microbiol.">
        <title>Methanofollis aquaemaris sp. nov., a methanogen isolated from an aquaculture fish pond.</title>
        <authorList>
            <person name="Lai M.C."/>
            <person name="Chen S.C."/>
        </authorList>
    </citation>
    <scope>NUCLEOTIDE SEQUENCE</scope>
    <source>
        <strain evidence="1">N2F9704</strain>
    </source>
</reference>
<dbReference type="Pfam" id="PF13379">
    <property type="entry name" value="NMT1_2"/>
    <property type="match status" value="2"/>
</dbReference>
<evidence type="ECO:0000313" key="1">
    <source>
        <dbReference type="EMBL" id="QSZ68114.1"/>
    </source>
</evidence>
<evidence type="ECO:0000313" key="2">
    <source>
        <dbReference type="Proteomes" id="UP001042704"/>
    </source>
</evidence>
<organism evidence="1 2">
    <name type="scientific">Methanofollis aquaemaris</name>
    <dbReference type="NCBI Taxonomy" id="126734"/>
    <lineage>
        <taxon>Archaea</taxon>
        <taxon>Methanobacteriati</taxon>
        <taxon>Methanobacteriota</taxon>
        <taxon>Stenosarchaea group</taxon>
        <taxon>Methanomicrobia</taxon>
        <taxon>Methanomicrobiales</taxon>
        <taxon>Methanomicrobiaceae</taxon>
        <taxon>Methanofollis</taxon>
    </lineage>
</organism>
<gene>
    <name evidence="1" type="ORF">RJ40_11715</name>
</gene>
<dbReference type="Gene3D" id="3.40.190.10">
    <property type="entry name" value="Periplasmic binding protein-like II"/>
    <property type="match status" value="2"/>
</dbReference>
<dbReference type="PANTHER" id="PTHR30024">
    <property type="entry name" value="ALIPHATIC SULFONATES-BINDING PROTEIN-RELATED"/>
    <property type="match status" value="1"/>
</dbReference>
<dbReference type="AlphaFoldDB" id="A0A8A3S8Z6"/>
<proteinExistence type="predicted"/>
<dbReference type="KEGG" id="maqe:RJ40_11715"/>
<name>A0A8A3S8Z6_9EURY</name>
<accession>A0A8A3S8Z6</accession>
<dbReference type="SUPFAM" id="SSF53850">
    <property type="entry name" value="Periplasmic binding protein-like II"/>
    <property type="match status" value="2"/>
</dbReference>
<keyword evidence="2" id="KW-1185">Reference proteome</keyword>
<dbReference type="PANTHER" id="PTHR30024:SF42">
    <property type="entry name" value="ALIPHATIC SULFONATES-BINDING PROTEIN-RELATED"/>
    <property type="match status" value="1"/>
</dbReference>
<dbReference type="GeneID" id="76425045"/>
<evidence type="ECO:0008006" key="3">
    <source>
        <dbReference type="Google" id="ProtNLM"/>
    </source>
</evidence>